<gene>
    <name evidence="1" type="ORF">MQE35_17350</name>
</gene>
<dbReference type="RefSeq" id="WP_255842976.1">
    <property type="nucleotide sequence ID" value="NZ_CP094358.1"/>
</dbReference>
<protein>
    <submittedName>
        <fullName evidence="1">Uncharacterized protein</fullName>
    </submittedName>
</protein>
<dbReference type="Proteomes" id="UP000831290">
    <property type="component" value="Chromosome"/>
</dbReference>
<evidence type="ECO:0000313" key="2">
    <source>
        <dbReference type="Proteomes" id="UP000831290"/>
    </source>
</evidence>
<keyword evidence="2" id="KW-1185">Reference proteome</keyword>
<dbReference type="EMBL" id="CP094358">
    <property type="protein sequence ID" value="UOB17489.1"/>
    <property type="molecule type" value="Genomic_DNA"/>
</dbReference>
<evidence type="ECO:0000313" key="1">
    <source>
        <dbReference type="EMBL" id="UOB17489.1"/>
    </source>
</evidence>
<dbReference type="KEGG" id="fbm:MQE35_17350"/>
<dbReference type="AlphaFoldDB" id="A0A9E6ZKN7"/>
<sequence>MGLQKGFIKLKGSLGGLTFYEKNGENIVRTTGGIDKERIAKDPSFKRTRENMAEFGGAAKTGKALRMGFANIIKTMADNRIVGRLTGIMKKVNTHGTGLRGQRSFEILKNANIIQGFEFNKTFPLGAIFYAPTQAPTLDANRSIVTWVVPDFDTDSFITVPEGATHFKLVLATTVLSDYTYEVSSKSFVPVNPAENQRNGVAFSDAIAIGGMAGSDITLTVDLGFDSALPATAGVISATGIIFYQEINSQLYELAGSNAMRIEAIE</sequence>
<proteinExistence type="predicted"/>
<name>A0A9E6ZKN7_9FLAO</name>
<organism evidence="1 2">
    <name type="scientific">Abyssalbus ytuae</name>
    <dbReference type="NCBI Taxonomy" id="2926907"/>
    <lineage>
        <taxon>Bacteria</taxon>
        <taxon>Pseudomonadati</taxon>
        <taxon>Bacteroidota</taxon>
        <taxon>Flavobacteriia</taxon>
        <taxon>Flavobacteriales</taxon>
        <taxon>Flavobacteriaceae</taxon>
        <taxon>Abyssalbus</taxon>
    </lineage>
</organism>
<accession>A0A9E6ZKN7</accession>
<reference evidence="1" key="1">
    <citation type="submission" date="2022-03" db="EMBL/GenBank/DDBJ databases">
        <title>Description of Abyssus ytuae gen. nov., sp. nov., a novel member of the family Flavobacteriaceae isolated from the sediment of Mariana Trench.</title>
        <authorList>
            <person name="Zhang J."/>
            <person name="Xu X."/>
        </authorList>
    </citation>
    <scope>NUCLEOTIDE SEQUENCE</scope>
    <source>
        <strain evidence="1">MT3330</strain>
    </source>
</reference>